<dbReference type="InterPro" id="IPR036955">
    <property type="entry name" value="AP2/ERF_dom_sf"/>
</dbReference>
<accession>A0AAD5GKJ6</accession>
<dbReference type="Proteomes" id="UP001206925">
    <property type="component" value="Unassembled WGS sequence"/>
</dbReference>
<protein>
    <submittedName>
        <fullName evidence="1">Uncharacterized protein</fullName>
    </submittedName>
</protein>
<proteinExistence type="predicted"/>
<dbReference type="GO" id="GO:0003700">
    <property type="term" value="F:DNA-binding transcription factor activity"/>
    <property type="evidence" value="ECO:0007669"/>
    <property type="project" value="InterPro"/>
</dbReference>
<gene>
    <name evidence="1" type="ORF">M8C21_032673</name>
</gene>
<evidence type="ECO:0000313" key="2">
    <source>
        <dbReference type="Proteomes" id="UP001206925"/>
    </source>
</evidence>
<organism evidence="1 2">
    <name type="scientific">Ambrosia artemisiifolia</name>
    <name type="common">Common ragweed</name>
    <dbReference type="NCBI Taxonomy" id="4212"/>
    <lineage>
        <taxon>Eukaryota</taxon>
        <taxon>Viridiplantae</taxon>
        <taxon>Streptophyta</taxon>
        <taxon>Embryophyta</taxon>
        <taxon>Tracheophyta</taxon>
        <taxon>Spermatophyta</taxon>
        <taxon>Magnoliopsida</taxon>
        <taxon>eudicotyledons</taxon>
        <taxon>Gunneridae</taxon>
        <taxon>Pentapetalae</taxon>
        <taxon>asterids</taxon>
        <taxon>campanulids</taxon>
        <taxon>Asterales</taxon>
        <taxon>Asteraceae</taxon>
        <taxon>Asteroideae</taxon>
        <taxon>Heliantheae alliance</taxon>
        <taxon>Heliantheae</taxon>
        <taxon>Ambrosia</taxon>
    </lineage>
</organism>
<keyword evidence="2" id="KW-1185">Reference proteome</keyword>
<evidence type="ECO:0000313" key="1">
    <source>
        <dbReference type="EMBL" id="KAI7743008.1"/>
    </source>
</evidence>
<dbReference type="Gene3D" id="3.30.730.10">
    <property type="entry name" value="AP2/ERF domain"/>
    <property type="match status" value="1"/>
</dbReference>
<name>A0AAD5GKJ6_AMBAR</name>
<reference evidence="1" key="1">
    <citation type="submission" date="2022-06" db="EMBL/GenBank/DDBJ databases">
        <title>Uncovering the hologenomic basis of an extraordinary plant invasion.</title>
        <authorList>
            <person name="Bieker V.C."/>
            <person name="Martin M.D."/>
            <person name="Gilbert T."/>
            <person name="Hodgins K."/>
            <person name="Battlay P."/>
            <person name="Petersen B."/>
            <person name="Wilson J."/>
        </authorList>
    </citation>
    <scope>NUCLEOTIDE SEQUENCE</scope>
    <source>
        <strain evidence="1">AA19_3_7</strain>
        <tissue evidence="1">Leaf</tissue>
    </source>
</reference>
<comment type="caution">
    <text evidence="1">The sequence shown here is derived from an EMBL/GenBank/DDBJ whole genome shotgun (WGS) entry which is preliminary data.</text>
</comment>
<dbReference type="AlphaFoldDB" id="A0AAD5GKJ6"/>
<dbReference type="EMBL" id="JAMZMK010007835">
    <property type="protein sequence ID" value="KAI7743008.1"/>
    <property type="molecule type" value="Genomic_DNA"/>
</dbReference>
<sequence length="189" mass="21191">MCGGAVISDVDPTGKLSRKLTSNDLWNEFDTFDLFAFDIKPSSSLLRTTINQDESIHKPKQTEEAAKAYDEAATRIRGNKAKLNFPKPLTQPVQPSPAKKLCVEQPPPAWMDEYTLVVSDNNSCSELPPISPALMDYGCHENHPSEFKEQISNLETFLGLEHESSVQYFDRLMCESNDLCALDEFTVMV</sequence>